<protein>
    <recommendedName>
        <fullName evidence="4">Glycosyl hydrolase family 67 N-terminus</fullName>
    </recommendedName>
</protein>
<dbReference type="PANTHER" id="PTHR47406">
    <property type="entry name" value="COAGULATION FACTOR 5/8 TYPE, C-TERMINAL"/>
    <property type="match status" value="1"/>
</dbReference>
<dbReference type="AlphaFoldDB" id="A0A1W1Z5N9"/>
<name>A0A1W1Z5N9_9BACT</name>
<dbReference type="Pfam" id="PF16126">
    <property type="entry name" value="DUF4838"/>
    <property type="match status" value="1"/>
</dbReference>
<evidence type="ECO:0000256" key="1">
    <source>
        <dbReference type="ARBA" id="ARBA00022801"/>
    </source>
</evidence>
<reference evidence="2 3" key="1">
    <citation type="submission" date="2017-04" db="EMBL/GenBank/DDBJ databases">
        <authorList>
            <person name="Afonso C.L."/>
            <person name="Miller P.J."/>
            <person name="Scott M.A."/>
            <person name="Spackman E."/>
            <person name="Goraichik I."/>
            <person name="Dimitrov K.M."/>
            <person name="Suarez D.L."/>
            <person name="Swayne D.E."/>
        </authorList>
    </citation>
    <scope>NUCLEOTIDE SEQUENCE [LARGE SCALE GENOMIC DNA]</scope>
    <source>
        <strain evidence="2 3">DSM 3385</strain>
    </source>
</reference>
<accession>A0A1W1Z5N9</accession>
<sequence>MCHQKRLLGIFLFIILLGFYCFNVSVTWCADQEISSPGLNLAALEEWRIVIPEKPIPSEAFAAREFQHFFNIASGVNLPIITSAISHPSNPDETRRTGQHIFIGSHKAMHKINQGSHVDGFGAEEFSIIIRENSITISGGTPRGTLYGVYAFLETWLGVRFLTTDHTHVPPLDREKRLSPGEFTYHPSFAMRTCSYPETTQHPLFAARMRINTVAGPKHLGGITDIRTINHSFYRQIPTTVYGTAHPEYYALVEGKRLSQVKSDAYDTQPCLTNPDVLDIVTRSVLAEIKDHPDRNYIAISQNDSRQYCRCSRCAAIDQQEGTHMGSLLTFVNAVADRVAREHPHIMVGTLSYLYSRKPPRTIKPRPNVQIQLCSIECCQIHAINDPDCPKNVAFCKDLKAWRGLTDHISIWNYNVNFNNFLLPCPNLRVIEPNIRFFAANQVTGVFIEAADNGVSAEFSDLRNYMTCRLLWEPSQSGEALMDEFLILHYKKAAAPIREFIDLIHDTAEASGRHRHCMAHYAQYYGIHGWDVASRGLALFDKALALEPTGVVHQWVEKASIAALRLAIEPIWYVKDPKKVHPCLLKEMRPLIKRFLTLCKKYGVTRSRSTAPFEKDRKRLLKLGV</sequence>
<dbReference type="Proteomes" id="UP000192418">
    <property type="component" value="Unassembled WGS sequence"/>
</dbReference>
<dbReference type="InterPro" id="IPR029018">
    <property type="entry name" value="Hex-like_dom2"/>
</dbReference>
<gene>
    <name evidence="2" type="ORF">SAMN02746065_10294</name>
</gene>
<organism evidence="2 3">
    <name type="scientific">Desulfocicer vacuolatum DSM 3385</name>
    <dbReference type="NCBI Taxonomy" id="1121400"/>
    <lineage>
        <taxon>Bacteria</taxon>
        <taxon>Pseudomonadati</taxon>
        <taxon>Thermodesulfobacteriota</taxon>
        <taxon>Desulfobacteria</taxon>
        <taxon>Desulfobacterales</taxon>
        <taxon>Desulfobacteraceae</taxon>
        <taxon>Desulfocicer</taxon>
    </lineage>
</organism>
<evidence type="ECO:0000313" key="2">
    <source>
        <dbReference type="EMBL" id="SMC43769.1"/>
    </source>
</evidence>
<dbReference type="InterPro" id="IPR032287">
    <property type="entry name" value="DUF4838"/>
</dbReference>
<keyword evidence="1" id="KW-0378">Hydrolase</keyword>
<evidence type="ECO:0008006" key="4">
    <source>
        <dbReference type="Google" id="ProtNLM"/>
    </source>
</evidence>
<dbReference type="PANTHER" id="PTHR47406:SF2">
    <property type="entry name" value="ALPHA GLUCURONIDASE N-TERMINAL DOMAIN-CONTAINING PROTEIN"/>
    <property type="match status" value="1"/>
</dbReference>
<keyword evidence="3" id="KW-1185">Reference proteome</keyword>
<dbReference type="EMBL" id="FWXY01000002">
    <property type="protein sequence ID" value="SMC43769.1"/>
    <property type="molecule type" value="Genomic_DNA"/>
</dbReference>
<dbReference type="SUPFAM" id="SSF55545">
    <property type="entry name" value="beta-N-acetylhexosaminidase-like domain"/>
    <property type="match status" value="1"/>
</dbReference>
<dbReference type="Gene3D" id="3.30.379.10">
    <property type="entry name" value="Chitobiase/beta-hexosaminidase domain 2-like"/>
    <property type="match status" value="1"/>
</dbReference>
<dbReference type="GO" id="GO:0016787">
    <property type="term" value="F:hydrolase activity"/>
    <property type="evidence" value="ECO:0007669"/>
    <property type="project" value="UniProtKB-KW"/>
</dbReference>
<dbReference type="GO" id="GO:0005975">
    <property type="term" value="P:carbohydrate metabolic process"/>
    <property type="evidence" value="ECO:0007669"/>
    <property type="project" value="UniProtKB-ARBA"/>
</dbReference>
<dbReference type="STRING" id="1121400.SAMN02746065_10294"/>
<proteinExistence type="predicted"/>
<evidence type="ECO:0000313" key="3">
    <source>
        <dbReference type="Proteomes" id="UP000192418"/>
    </source>
</evidence>